<organism evidence="1 2">
    <name type="scientific">Ogataea philodendri</name>
    <dbReference type="NCBI Taxonomy" id="1378263"/>
    <lineage>
        <taxon>Eukaryota</taxon>
        <taxon>Fungi</taxon>
        <taxon>Dikarya</taxon>
        <taxon>Ascomycota</taxon>
        <taxon>Saccharomycotina</taxon>
        <taxon>Pichiomycetes</taxon>
        <taxon>Pichiales</taxon>
        <taxon>Pichiaceae</taxon>
        <taxon>Ogataea</taxon>
    </lineage>
</organism>
<protein>
    <submittedName>
        <fullName evidence="1">Uncharacterized protein</fullName>
    </submittedName>
</protein>
<proteinExistence type="predicted"/>
<dbReference type="RefSeq" id="XP_046063870.1">
    <property type="nucleotide sequence ID" value="XM_046209112.1"/>
</dbReference>
<dbReference type="AlphaFoldDB" id="A0A9P8T9M5"/>
<accession>A0A9P8T9M5</accession>
<dbReference type="Proteomes" id="UP000769157">
    <property type="component" value="Unassembled WGS sequence"/>
</dbReference>
<keyword evidence="2" id="KW-1185">Reference proteome</keyword>
<dbReference type="GeneID" id="70232928"/>
<sequence length="249" mass="27093">MAQASPNPSYVDVPRPSSSTMMSELDDALFRIDDISSISAMNVDTPFSWESDAPTRASTESKIQISAPSAAGILASNSGLMATMDEWADEALSSESRSIVVSTISWNLAKDPAYSVTGTIQVFSNSCLMFSSDSDSESIEICRKSSRSGSLTHSWYSLITSSSDLVPRGDASRLTRRAMSGTSFRNCDCSDSRRFRSSIRWPTIAWRFSISATSTSGCLSHCDSSLVPPTDLQLFNRPNSDEVLFIELL</sequence>
<evidence type="ECO:0000313" key="1">
    <source>
        <dbReference type="EMBL" id="KAH3670445.1"/>
    </source>
</evidence>
<comment type="caution">
    <text evidence="1">The sequence shown here is derived from an EMBL/GenBank/DDBJ whole genome shotgun (WGS) entry which is preliminary data.</text>
</comment>
<reference evidence="1" key="2">
    <citation type="submission" date="2021-01" db="EMBL/GenBank/DDBJ databases">
        <authorList>
            <person name="Schikora-Tamarit M.A."/>
        </authorList>
    </citation>
    <scope>NUCLEOTIDE SEQUENCE</scope>
    <source>
        <strain evidence="1">CBS6075</strain>
    </source>
</reference>
<dbReference type="EMBL" id="JAEUBE010000087">
    <property type="protein sequence ID" value="KAH3670445.1"/>
    <property type="molecule type" value="Genomic_DNA"/>
</dbReference>
<gene>
    <name evidence="1" type="ORF">OGAPHI_000960</name>
</gene>
<name>A0A9P8T9M5_9ASCO</name>
<reference evidence="1" key="1">
    <citation type="journal article" date="2021" name="Open Biol.">
        <title>Shared evolutionary footprints suggest mitochondrial oxidative damage underlies multiple complex I losses in fungi.</title>
        <authorList>
            <person name="Schikora-Tamarit M.A."/>
            <person name="Marcet-Houben M."/>
            <person name="Nosek J."/>
            <person name="Gabaldon T."/>
        </authorList>
    </citation>
    <scope>NUCLEOTIDE SEQUENCE</scope>
    <source>
        <strain evidence="1">CBS6075</strain>
    </source>
</reference>
<evidence type="ECO:0000313" key="2">
    <source>
        <dbReference type="Proteomes" id="UP000769157"/>
    </source>
</evidence>
<dbReference type="OrthoDB" id="10682470at2759"/>